<feature type="compositionally biased region" description="Pro residues" evidence="1">
    <location>
        <begin position="29"/>
        <end position="42"/>
    </location>
</feature>
<organism evidence="2 3">
    <name type="scientific">Eragrostis curvula</name>
    <name type="common">weeping love grass</name>
    <dbReference type="NCBI Taxonomy" id="38414"/>
    <lineage>
        <taxon>Eukaryota</taxon>
        <taxon>Viridiplantae</taxon>
        <taxon>Streptophyta</taxon>
        <taxon>Embryophyta</taxon>
        <taxon>Tracheophyta</taxon>
        <taxon>Spermatophyta</taxon>
        <taxon>Magnoliopsida</taxon>
        <taxon>Liliopsida</taxon>
        <taxon>Poales</taxon>
        <taxon>Poaceae</taxon>
        <taxon>PACMAD clade</taxon>
        <taxon>Chloridoideae</taxon>
        <taxon>Eragrostideae</taxon>
        <taxon>Eragrostidinae</taxon>
        <taxon>Eragrostis</taxon>
    </lineage>
</organism>
<feature type="non-terminal residue" evidence="2">
    <location>
        <position position="184"/>
    </location>
</feature>
<comment type="caution">
    <text evidence="2">The sequence shown here is derived from an EMBL/GenBank/DDBJ whole genome shotgun (WGS) entry which is preliminary data.</text>
</comment>
<accession>A0A5J9W272</accession>
<keyword evidence="3" id="KW-1185">Reference proteome</keyword>
<proteinExistence type="predicted"/>
<dbReference type="Gramene" id="TVU41604">
    <property type="protein sequence ID" value="TVU41604"/>
    <property type="gene ID" value="EJB05_15136"/>
</dbReference>
<dbReference type="Proteomes" id="UP000324897">
    <property type="component" value="Chromosome 4"/>
</dbReference>
<gene>
    <name evidence="2" type="ORF">EJB05_15136</name>
</gene>
<sequence length="184" mass="19189">RPGPSTHRRSCTTAASEVAPPSLLHSRRPGPPSPSSPLPPSSPGREVGGNSSFKLEYASARHWMQRAVQYSSALNYSPMASWYISTLNLSMWSARKQMATDRLPSPFALGRTHARPSLAIPQGPAPPKVRVADGQANPAGDHKGCTRTSPPGAARFLIGGPAAGPGSPAPNGSNRRPSCPAPTG</sequence>
<evidence type="ECO:0000313" key="2">
    <source>
        <dbReference type="EMBL" id="TVU41604.1"/>
    </source>
</evidence>
<feature type="non-terminal residue" evidence="2">
    <location>
        <position position="1"/>
    </location>
</feature>
<name>A0A5J9W272_9POAL</name>
<evidence type="ECO:0000313" key="3">
    <source>
        <dbReference type="Proteomes" id="UP000324897"/>
    </source>
</evidence>
<feature type="region of interest" description="Disordered" evidence="1">
    <location>
        <begin position="117"/>
        <end position="184"/>
    </location>
</feature>
<reference evidence="2 3" key="1">
    <citation type="journal article" date="2019" name="Sci. Rep.">
        <title>A high-quality genome of Eragrostis curvula grass provides insights into Poaceae evolution and supports new strategies to enhance forage quality.</title>
        <authorList>
            <person name="Carballo J."/>
            <person name="Santos B.A.C.M."/>
            <person name="Zappacosta D."/>
            <person name="Garbus I."/>
            <person name="Selva J.P."/>
            <person name="Gallo C.A."/>
            <person name="Diaz A."/>
            <person name="Albertini E."/>
            <person name="Caccamo M."/>
            <person name="Echenique V."/>
        </authorList>
    </citation>
    <scope>NUCLEOTIDE SEQUENCE [LARGE SCALE GENOMIC DNA]</scope>
    <source>
        <strain evidence="3">cv. Victoria</strain>
        <tissue evidence="2">Leaf</tissue>
    </source>
</reference>
<feature type="compositionally biased region" description="Basic residues" evidence="1">
    <location>
        <begin position="1"/>
        <end position="10"/>
    </location>
</feature>
<feature type="compositionally biased region" description="Low complexity" evidence="1">
    <location>
        <begin position="164"/>
        <end position="174"/>
    </location>
</feature>
<evidence type="ECO:0000256" key="1">
    <source>
        <dbReference type="SAM" id="MobiDB-lite"/>
    </source>
</evidence>
<feature type="region of interest" description="Disordered" evidence="1">
    <location>
        <begin position="1"/>
        <end position="50"/>
    </location>
</feature>
<dbReference type="EMBL" id="RWGY01000007">
    <property type="protein sequence ID" value="TVU41604.1"/>
    <property type="molecule type" value="Genomic_DNA"/>
</dbReference>
<protein>
    <submittedName>
        <fullName evidence="2">Uncharacterized protein</fullName>
    </submittedName>
</protein>
<dbReference type="AlphaFoldDB" id="A0A5J9W272"/>